<protein>
    <recommendedName>
        <fullName evidence="5">Importin N-terminal domain-containing protein</fullName>
    </recommendedName>
</protein>
<evidence type="ECO:0000256" key="1">
    <source>
        <dbReference type="ARBA" id="ARBA00009466"/>
    </source>
</evidence>
<dbReference type="PROSITE" id="PS50166">
    <property type="entry name" value="IMPORTIN_B_NT"/>
    <property type="match status" value="1"/>
</dbReference>
<dbReference type="InterPro" id="IPR013598">
    <property type="entry name" value="Exportin-1/Importin-b-like"/>
</dbReference>
<comment type="caution">
    <text evidence="6">The sequence shown here is derived from an EMBL/GenBank/DDBJ whole genome shotgun (WGS) entry which is preliminary data.</text>
</comment>
<dbReference type="InterPro" id="IPR001494">
    <property type="entry name" value="Importin-beta_N"/>
</dbReference>
<feature type="region of interest" description="Disordered" evidence="4">
    <location>
        <begin position="1054"/>
        <end position="1100"/>
    </location>
</feature>
<name>A0ABY0GVA1_9PEZI</name>
<sequence length="1107" mass="123399">MTNLAINGSMGTGNPNGDGGGMDILPKIHKALEVVYSPYSSNDDRKDAQVFLEEVKHTDEAPSHGFNLASKKSQSPVVRHYALSLLEHAIKHKWTYYSPPQAAALRNWILELSQSISREDPSYLRNKVAVLWVEVAKRSWVADWMDMDSNLVQLWQVPDSVVHKELVLSILESLSDEIFSGDDPAVTVREGVLSKASVEIFTPATVLAETYPNRQAGPDVRCGDEGWLVRVVDLLGQCLGGDVQNNENVRICAVRALAVLNSLMPWVIPNAVTASGCVAALCNALRTSHIAVQKASIEVMHSLYSRASFVDQEFLDLVVPLYDRDHVELFRQLFEWTAVDPEDIDDDKYQAAKKLSEVISYLGNYMDRRFAVLPADPERVDFQGFLHLLLQITRHQSLLVSIPILITWTRLLSHRSLGPSISDIPAFVGPLLELCSSRLIRYESLPEDAQDPTLIFLLEDTDTIPERHAFLGNYRRFSCNVIEAIVQLKLSDAMQHILTQAQNILEHLYDDEPAFNTANYSKSSQPVLRVDAQATVIEAALKGYGKWRTKFHGDNQQHVCISEDVYDQIAAKVNEMVASGTLDEKRQITYQTFLFTIIRLDNATKVQKLRSFIDPVKSLWQNERLKQGLTSFSGFCSLLALDKAQDYMARRRVHEMSDWGSVELDAEGQALQAEIEECQTDGLPVILSELLSLVNHAHAAHTPDNWTGLPPEMRTIVGRLLTDRFWQAGISEGSKEDFYTRVLEKKSTMEGFASTVRGAIRFVRESSYAVLYCMSRLDTQFYGFGELPGPLAHSLMADSFNLSAHQLINLLNLQMDAKVNSEWTKIEQHQGTKTGGDALTEEMKSESILRQLTYTQDQSTDPSISDEAAQSYPTLRKFCLMHSSIVEPLLMFCTHVIRMRDSRCCGVMIRVFRSIVPDFAVSPETMAGESDAPNKSNADAVPIPAATASVIREYISSDVIKACITSIHEPYFVELQKELASLIATIVVSYSPFTMTPRDVLLSLPNINPAEVDNKMQFMLRDESSSRQQRAAVLDLLRDLKGVSISEMGKLNKSVGQAAKAQSGKRPTRSKMAQQFMTAPPPATTAPGATTDANADSNLDGLANLFQ</sequence>
<organism evidence="6 7">
    <name type="scientific">Monosporascus cannonballus</name>
    <dbReference type="NCBI Taxonomy" id="155416"/>
    <lineage>
        <taxon>Eukaryota</taxon>
        <taxon>Fungi</taxon>
        <taxon>Dikarya</taxon>
        <taxon>Ascomycota</taxon>
        <taxon>Pezizomycotina</taxon>
        <taxon>Sordariomycetes</taxon>
        <taxon>Xylariomycetidae</taxon>
        <taxon>Xylariales</taxon>
        <taxon>Xylariales incertae sedis</taxon>
        <taxon>Monosporascus</taxon>
    </lineage>
</organism>
<evidence type="ECO:0000259" key="5">
    <source>
        <dbReference type="PROSITE" id="PS50166"/>
    </source>
</evidence>
<dbReference type="EMBL" id="QJNS01000438">
    <property type="protein sequence ID" value="RYO77702.1"/>
    <property type="molecule type" value="Genomic_DNA"/>
</dbReference>
<keyword evidence="7" id="KW-1185">Reference proteome</keyword>
<dbReference type="InterPro" id="IPR045065">
    <property type="entry name" value="XPO1/5"/>
</dbReference>
<evidence type="ECO:0000256" key="3">
    <source>
        <dbReference type="ARBA" id="ARBA00025147"/>
    </source>
</evidence>
<dbReference type="InterPro" id="IPR011989">
    <property type="entry name" value="ARM-like"/>
</dbReference>
<reference evidence="6 7" key="1">
    <citation type="submission" date="2018-06" db="EMBL/GenBank/DDBJ databases">
        <title>Complete Genomes of Monosporascus.</title>
        <authorList>
            <person name="Robinson A.J."/>
            <person name="Natvig D.O."/>
        </authorList>
    </citation>
    <scope>NUCLEOTIDE SEQUENCE [LARGE SCALE GENOMIC DNA]</scope>
    <source>
        <strain evidence="6 7">CBS 609.92</strain>
    </source>
</reference>
<dbReference type="Proteomes" id="UP000294003">
    <property type="component" value="Unassembled WGS sequence"/>
</dbReference>
<dbReference type="InterPro" id="IPR016024">
    <property type="entry name" value="ARM-type_fold"/>
</dbReference>
<dbReference type="Pfam" id="PF03810">
    <property type="entry name" value="IBN_N"/>
    <property type="match status" value="1"/>
</dbReference>
<comment type="similarity">
    <text evidence="1">Belongs to the exportin family.</text>
</comment>
<keyword evidence="2" id="KW-0819">tRNA processing</keyword>
<dbReference type="Pfam" id="PF08389">
    <property type="entry name" value="Xpo1"/>
    <property type="match status" value="1"/>
</dbReference>
<evidence type="ECO:0000256" key="4">
    <source>
        <dbReference type="SAM" id="MobiDB-lite"/>
    </source>
</evidence>
<gene>
    <name evidence="6" type="ORF">DL762_009085</name>
</gene>
<dbReference type="Gene3D" id="1.25.10.10">
    <property type="entry name" value="Leucine-rich Repeat Variant"/>
    <property type="match status" value="2"/>
</dbReference>
<dbReference type="SUPFAM" id="SSF48371">
    <property type="entry name" value="ARM repeat"/>
    <property type="match status" value="1"/>
</dbReference>
<dbReference type="PANTHER" id="PTHR11223">
    <property type="entry name" value="EXPORTIN 1/5"/>
    <property type="match status" value="1"/>
</dbReference>
<dbReference type="InterPro" id="IPR045478">
    <property type="entry name" value="Exportin-5_C"/>
</dbReference>
<dbReference type="PANTHER" id="PTHR11223:SF3">
    <property type="entry name" value="EXPORTIN-5"/>
    <property type="match status" value="1"/>
</dbReference>
<proteinExistence type="inferred from homology"/>
<dbReference type="Pfam" id="PF19273">
    <property type="entry name" value="Exportin-5"/>
    <property type="match status" value="3"/>
</dbReference>
<accession>A0ABY0GVA1</accession>
<feature type="domain" description="Importin N-terminal" evidence="5">
    <location>
        <begin position="48"/>
        <end position="115"/>
    </location>
</feature>
<evidence type="ECO:0000256" key="2">
    <source>
        <dbReference type="ARBA" id="ARBA00022694"/>
    </source>
</evidence>
<dbReference type="SMART" id="SM00913">
    <property type="entry name" value="IBN_N"/>
    <property type="match status" value="1"/>
</dbReference>
<evidence type="ECO:0000313" key="6">
    <source>
        <dbReference type="EMBL" id="RYO77702.1"/>
    </source>
</evidence>
<evidence type="ECO:0000313" key="7">
    <source>
        <dbReference type="Proteomes" id="UP000294003"/>
    </source>
</evidence>
<comment type="function">
    <text evidence="3">tRNA nucleus export receptor which facilitates tRNA translocation across the nuclear pore complex. Involved in pre-tRNA splicing, probably by affecting the interaction of pre-tRNA with splicing endonuclease.</text>
</comment>